<evidence type="ECO:0000256" key="1">
    <source>
        <dbReference type="SAM" id="MobiDB-lite"/>
    </source>
</evidence>
<keyword evidence="2" id="KW-1133">Transmembrane helix</keyword>
<organism evidence="3 4">
    <name type="scientific">Limnobacter humi</name>
    <dbReference type="NCBI Taxonomy" id="1778671"/>
    <lineage>
        <taxon>Bacteria</taxon>
        <taxon>Pseudomonadati</taxon>
        <taxon>Pseudomonadota</taxon>
        <taxon>Betaproteobacteria</taxon>
        <taxon>Burkholderiales</taxon>
        <taxon>Burkholderiaceae</taxon>
        <taxon>Limnobacter</taxon>
    </lineage>
</organism>
<keyword evidence="2" id="KW-0812">Transmembrane</keyword>
<feature type="transmembrane region" description="Helical" evidence="2">
    <location>
        <begin position="262"/>
        <end position="282"/>
    </location>
</feature>
<dbReference type="RefSeq" id="WP_256763797.1">
    <property type="nucleotide sequence ID" value="NZ_JANIGO010000002.1"/>
</dbReference>
<feature type="region of interest" description="Disordered" evidence="1">
    <location>
        <begin position="303"/>
        <end position="323"/>
    </location>
</feature>
<reference evidence="3 4" key="1">
    <citation type="submission" date="2022-07" db="EMBL/GenBank/DDBJ databases">
        <authorList>
            <person name="Xamxidin M."/>
            <person name="Wu M."/>
        </authorList>
    </citation>
    <scope>NUCLEOTIDE SEQUENCE [LARGE SCALE GENOMIC DNA]</scope>
    <source>
        <strain evidence="3 4">NBRC 111650</strain>
    </source>
</reference>
<accession>A0ABT1WEU9</accession>
<proteinExistence type="predicted"/>
<gene>
    <name evidence="3" type="ORF">NQT62_06315</name>
</gene>
<feature type="region of interest" description="Disordered" evidence="1">
    <location>
        <begin position="142"/>
        <end position="172"/>
    </location>
</feature>
<evidence type="ECO:0000313" key="4">
    <source>
        <dbReference type="Proteomes" id="UP001204142"/>
    </source>
</evidence>
<dbReference type="Proteomes" id="UP001204142">
    <property type="component" value="Unassembled WGS sequence"/>
</dbReference>
<feature type="compositionally biased region" description="Polar residues" evidence="1">
    <location>
        <begin position="142"/>
        <end position="156"/>
    </location>
</feature>
<evidence type="ECO:0000256" key="2">
    <source>
        <dbReference type="SAM" id="Phobius"/>
    </source>
</evidence>
<feature type="compositionally biased region" description="Polar residues" evidence="1">
    <location>
        <begin position="200"/>
        <end position="228"/>
    </location>
</feature>
<sequence length="518" mass="56100">MGVHMRVESILIRLITSLLIVWPAGNAVAIEAGVLSGTSKLGFRPDYRVDLRSTEHAGFSVIRPACLQAQWLGGERDAEPRPLAVDISKRTDQTIQLHFTGPFILSSTEGTLLLRSSCPLNVFELSWPVFVTPTAMPDVLNSPSARSSGASAQNLLSDPLPGSAGGFRDFEPRSLVGNTRQALPPNHSLPEPYRAQINKANSAPTASPQPVASTEPVSASIDSRQTMPIQPKVVAQAATQQVKPPSDSPPTIPSTAMPDWPVSVYGVLGLSLLGALGFAVWWRRQQNLPVSNRLIAEPSIQQGLSVSDSESDDQRSAGSEPPVRVAATSDQLLRTLLSAEDSFLMSMDMLPNLTQAVGGTNGIHQQETAIRNALRWLDWDHQTPWQVPEAYDELVTQRNRTLSVVNEAWPKWIQWHLAFVELAYHEAKQARSLSTDTSAALLMRLGDAPVIDPSPGKLPDMLLSQLTGKLFEIGSPTEQALFIGNLNTLTTLAGGCGSAFTWPDFPVFLMQHTPANAV</sequence>
<evidence type="ECO:0000313" key="3">
    <source>
        <dbReference type="EMBL" id="MCQ8896050.1"/>
    </source>
</evidence>
<comment type="caution">
    <text evidence="3">The sequence shown here is derived from an EMBL/GenBank/DDBJ whole genome shotgun (WGS) entry which is preliminary data.</text>
</comment>
<dbReference type="EMBL" id="JANIGO010000002">
    <property type="protein sequence ID" value="MCQ8896050.1"/>
    <property type="molecule type" value="Genomic_DNA"/>
</dbReference>
<protein>
    <submittedName>
        <fullName evidence="3">Uncharacterized protein</fullName>
    </submittedName>
</protein>
<feature type="region of interest" description="Disordered" evidence="1">
    <location>
        <begin position="200"/>
        <end position="255"/>
    </location>
</feature>
<keyword evidence="2" id="KW-0472">Membrane</keyword>
<name>A0ABT1WEU9_9BURK</name>
<keyword evidence="4" id="KW-1185">Reference proteome</keyword>